<dbReference type="Pfam" id="PF13517">
    <property type="entry name" value="FG-GAP_3"/>
    <property type="match status" value="2"/>
</dbReference>
<gene>
    <name evidence="3" type="ORF">J3U87_19450</name>
</gene>
<dbReference type="KEGG" id="scor:J3U87_19450"/>
<organism evidence="3 4">
    <name type="scientific">Sulfidibacter corallicola</name>
    <dbReference type="NCBI Taxonomy" id="2818388"/>
    <lineage>
        <taxon>Bacteria</taxon>
        <taxon>Pseudomonadati</taxon>
        <taxon>Acidobacteriota</taxon>
        <taxon>Holophagae</taxon>
        <taxon>Acanthopleuribacterales</taxon>
        <taxon>Acanthopleuribacteraceae</taxon>
        <taxon>Sulfidibacter</taxon>
    </lineage>
</organism>
<dbReference type="Proteomes" id="UP000663929">
    <property type="component" value="Chromosome"/>
</dbReference>
<evidence type="ECO:0000256" key="1">
    <source>
        <dbReference type="ARBA" id="ARBA00022729"/>
    </source>
</evidence>
<keyword evidence="1" id="KW-0732">Signal</keyword>
<name>A0A8A4TCE1_SULCO</name>
<dbReference type="SUPFAM" id="SSF69318">
    <property type="entry name" value="Integrin alpha N-terminal domain"/>
    <property type="match status" value="2"/>
</dbReference>
<dbReference type="AlphaFoldDB" id="A0A8A4TCE1"/>
<dbReference type="Pfam" id="PF01839">
    <property type="entry name" value="FG-GAP"/>
    <property type="match status" value="1"/>
</dbReference>
<dbReference type="RefSeq" id="WP_237377435.1">
    <property type="nucleotide sequence ID" value="NZ_CP071793.1"/>
</dbReference>
<keyword evidence="4" id="KW-1185">Reference proteome</keyword>
<sequence>MSFEQPHGEMSYEVHVMKKWAARFRQRRDSRWAPILLLIAFCELTPAAAIDAVTANSLGQSTRLWMNQAQNQYEEVELDLLMDSGAETRSLALGDLDGDGDLDLFLGNDGANEVWLNDGFGNFTNTEQQLGTPVVDSDEDGDDEDTEEDTETTVTNSVNVVLGDINGDGDLDAVVANWNGAPTIWTNIGGAFFVASDFQFPSDMEDVRALALGDMDRDGDLDLVLGKTNAYEIQVWRNNGAGIFDLLVVNQDEVDAAEEDDDEDTVVEPRGYRFNSFSPFFLSLGDLDGDDDLDVFVANINDAPNSVLFNNGDGELSDSLQLLGFQRSTCVKLGDLDADGDLDAFVTNSDQDCDGANHIWLNDGSGAFEDGAYFGNSPSMWVDLADLDEDGDLDAFVANRGDSGSPNRVWLNDGSAQFSDSGQRLGSNRTAAVALGNIRNLETSDKATLIALPPDSLSYQNATLTLINGTSVQQSYALEAFDQDGNSIATLQGVLPAKSNRELAIADIAPSKATAAPAYFKQGDEVVVQTFLTIAGQEGPKYHALALPQVGRTWSFATGDAGNDHHFRVINPQPRETSVSISLVDETGTAAETRNLTIPANGSASVAWQTPQNADENWRYQVEAQVPVGAWTLRQFPEKPGHVYTIQPLPNR</sequence>
<proteinExistence type="predicted"/>
<dbReference type="EMBL" id="CP071793">
    <property type="protein sequence ID" value="QTD47769.1"/>
    <property type="molecule type" value="Genomic_DNA"/>
</dbReference>
<dbReference type="PANTHER" id="PTHR46580">
    <property type="entry name" value="SENSOR KINASE-RELATED"/>
    <property type="match status" value="1"/>
</dbReference>
<feature type="region of interest" description="Disordered" evidence="2">
    <location>
        <begin position="127"/>
        <end position="151"/>
    </location>
</feature>
<dbReference type="InterPro" id="IPR013517">
    <property type="entry name" value="FG-GAP"/>
</dbReference>
<evidence type="ECO:0000313" key="3">
    <source>
        <dbReference type="EMBL" id="QTD47769.1"/>
    </source>
</evidence>
<dbReference type="InterPro" id="IPR028994">
    <property type="entry name" value="Integrin_alpha_N"/>
</dbReference>
<evidence type="ECO:0000313" key="4">
    <source>
        <dbReference type="Proteomes" id="UP000663929"/>
    </source>
</evidence>
<protein>
    <submittedName>
        <fullName evidence="3">VCBS repeat-containing protein</fullName>
    </submittedName>
</protein>
<evidence type="ECO:0000256" key="2">
    <source>
        <dbReference type="SAM" id="MobiDB-lite"/>
    </source>
</evidence>
<accession>A0A8A4TCE1</accession>
<dbReference type="Gene3D" id="2.130.10.130">
    <property type="entry name" value="Integrin alpha, N-terminal"/>
    <property type="match status" value="1"/>
</dbReference>
<feature type="compositionally biased region" description="Acidic residues" evidence="2">
    <location>
        <begin position="136"/>
        <end position="151"/>
    </location>
</feature>
<reference evidence="3" key="1">
    <citation type="submission" date="2021-03" db="EMBL/GenBank/DDBJ databases">
        <title>Acanthopleuribacteraceae sp. M133.</title>
        <authorList>
            <person name="Wang G."/>
        </authorList>
    </citation>
    <scope>NUCLEOTIDE SEQUENCE</scope>
    <source>
        <strain evidence="3">M133</strain>
    </source>
</reference>